<feature type="compositionally biased region" description="Polar residues" evidence="1">
    <location>
        <begin position="14"/>
        <end position="24"/>
    </location>
</feature>
<evidence type="ECO:0000313" key="2">
    <source>
        <dbReference type="EMBL" id="MPC52648.1"/>
    </source>
</evidence>
<dbReference type="AlphaFoldDB" id="A0A5B7G6E1"/>
<feature type="compositionally biased region" description="Basic and acidic residues" evidence="1">
    <location>
        <begin position="102"/>
        <end position="111"/>
    </location>
</feature>
<protein>
    <submittedName>
        <fullName evidence="2">Uncharacterized protein</fullName>
    </submittedName>
</protein>
<proteinExistence type="predicted"/>
<dbReference type="Proteomes" id="UP000324222">
    <property type="component" value="Unassembled WGS sequence"/>
</dbReference>
<dbReference type="EMBL" id="VSRR010011041">
    <property type="protein sequence ID" value="MPC52648.1"/>
    <property type="molecule type" value="Genomic_DNA"/>
</dbReference>
<keyword evidence="3" id="KW-1185">Reference proteome</keyword>
<comment type="caution">
    <text evidence="2">The sequence shown here is derived from an EMBL/GenBank/DDBJ whole genome shotgun (WGS) entry which is preliminary data.</text>
</comment>
<evidence type="ECO:0000313" key="3">
    <source>
        <dbReference type="Proteomes" id="UP000324222"/>
    </source>
</evidence>
<accession>A0A5B7G6E1</accession>
<feature type="region of interest" description="Disordered" evidence="1">
    <location>
        <begin position="1"/>
        <end position="154"/>
    </location>
</feature>
<reference evidence="2 3" key="1">
    <citation type="submission" date="2019-05" db="EMBL/GenBank/DDBJ databases">
        <title>Another draft genome of Portunus trituberculatus and its Hox gene families provides insights of decapod evolution.</title>
        <authorList>
            <person name="Jeong J.-H."/>
            <person name="Song I."/>
            <person name="Kim S."/>
            <person name="Choi T."/>
            <person name="Kim D."/>
            <person name="Ryu S."/>
            <person name="Kim W."/>
        </authorList>
    </citation>
    <scope>NUCLEOTIDE SEQUENCE [LARGE SCALE GENOMIC DNA]</scope>
    <source>
        <tissue evidence="2">Muscle</tissue>
    </source>
</reference>
<gene>
    <name evidence="2" type="ORF">E2C01_046524</name>
</gene>
<feature type="compositionally biased region" description="Acidic residues" evidence="1">
    <location>
        <begin position="63"/>
        <end position="74"/>
    </location>
</feature>
<name>A0A5B7G6E1_PORTR</name>
<evidence type="ECO:0000256" key="1">
    <source>
        <dbReference type="SAM" id="MobiDB-lite"/>
    </source>
</evidence>
<feature type="compositionally biased region" description="Basic and acidic residues" evidence="1">
    <location>
        <begin position="126"/>
        <end position="147"/>
    </location>
</feature>
<sequence length="154" mass="16751">MSEAPRIYKGEPAMSNSPSPSVTQPPAGARLRVQGGRGHELGLGGVEVGGEATRTRGKMSQQQEEEEDWGEDDQRESVATNECTGEGEYSKTLQGRGGSRLPLREEEEKATGVEVTGGAWDGKLLWPREKSFPKTREVPPSSKKLELPEEEDEG</sequence>
<organism evidence="2 3">
    <name type="scientific">Portunus trituberculatus</name>
    <name type="common">Swimming crab</name>
    <name type="synonym">Neptunus trituberculatus</name>
    <dbReference type="NCBI Taxonomy" id="210409"/>
    <lineage>
        <taxon>Eukaryota</taxon>
        <taxon>Metazoa</taxon>
        <taxon>Ecdysozoa</taxon>
        <taxon>Arthropoda</taxon>
        <taxon>Crustacea</taxon>
        <taxon>Multicrustacea</taxon>
        <taxon>Malacostraca</taxon>
        <taxon>Eumalacostraca</taxon>
        <taxon>Eucarida</taxon>
        <taxon>Decapoda</taxon>
        <taxon>Pleocyemata</taxon>
        <taxon>Brachyura</taxon>
        <taxon>Eubrachyura</taxon>
        <taxon>Portunoidea</taxon>
        <taxon>Portunidae</taxon>
        <taxon>Portuninae</taxon>
        <taxon>Portunus</taxon>
    </lineage>
</organism>